<evidence type="ECO:0000313" key="6">
    <source>
        <dbReference type="Proteomes" id="UP001596378"/>
    </source>
</evidence>
<protein>
    <submittedName>
        <fullName evidence="5">Helix-turn-helix domain-containing protein</fullName>
    </submittedName>
</protein>
<evidence type="ECO:0000313" key="5">
    <source>
        <dbReference type="EMBL" id="MFC7147597.1"/>
    </source>
</evidence>
<dbReference type="PRINTS" id="PR00032">
    <property type="entry name" value="HTHARAC"/>
</dbReference>
<dbReference type="PROSITE" id="PS00041">
    <property type="entry name" value="HTH_ARAC_FAMILY_1"/>
    <property type="match status" value="1"/>
</dbReference>
<evidence type="ECO:0000256" key="2">
    <source>
        <dbReference type="ARBA" id="ARBA00023125"/>
    </source>
</evidence>
<keyword evidence="2" id="KW-0238">DNA-binding</keyword>
<dbReference type="SMART" id="SM00342">
    <property type="entry name" value="HTH_ARAC"/>
    <property type="match status" value="1"/>
</dbReference>
<organism evidence="5 6">
    <name type="scientific">Cohnella cellulosilytica</name>
    <dbReference type="NCBI Taxonomy" id="986710"/>
    <lineage>
        <taxon>Bacteria</taxon>
        <taxon>Bacillati</taxon>
        <taxon>Bacillota</taxon>
        <taxon>Bacilli</taxon>
        <taxon>Bacillales</taxon>
        <taxon>Paenibacillaceae</taxon>
        <taxon>Cohnella</taxon>
    </lineage>
</organism>
<dbReference type="Proteomes" id="UP001596378">
    <property type="component" value="Unassembled WGS sequence"/>
</dbReference>
<dbReference type="Pfam" id="PF12833">
    <property type="entry name" value="HTH_18"/>
    <property type="match status" value="1"/>
</dbReference>
<evidence type="ECO:0000259" key="4">
    <source>
        <dbReference type="PROSITE" id="PS01124"/>
    </source>
</evidence>
<dbReference type="PROSITE" id="PS01124">
    <property type="entry name" value="HTH_ARAC_FAMILY_2"/>
    <property type="match status" value="1"/>
</dbReference>
<dbReference type="InterPro" id="IPR020449">
    <property type="entry name" value="Tscrpt_reg_AraC-type_HTH"/>
</dbReference>
<dbReference type="PANTHER" id="PTHR43280:SF2">
    <property type="entry name" value="HTH-TYPE TRANSCRIPTIONAL REGULATOR EXSA"/>
    <property type="match status" value="1"/>
</dbReference>
<accession>A0ABW2F7X9</accession>
<dbReference type="SUPFAM" id="SSF51215">
    <property type="entry name" value="Regulatory protein AraC"/>
    <property type="match status" value="1"/>
</dbReference>
<evidence type="ECO:0000256" key="3">
    <source>
        <dbReference type="ARBA" id="ARBA00023163"/>
    </source>
</evidence>
<keyword evidence="6" id="KW-1185">Reference proteome</keyword>
<dbReference type="InterPro" id="IPR009057">
    <property type="entry name" value="Homeodomain-like_sf"/>
</dbReference>
<dbReference type="InterPro" id="IPR037923">
    <property type="entry name" value="HTH-like"/>
</dbReference>
<sequence>MLPFYTHRPYRLHMGGHFLAEEPWSHMARKITDYELLLGVSEIVYLEVEGERYEIGPGEAMILRPGQFHRGFKPSLPGVSFYWFHFMQPEADGRDPDGFLPLHAKCANPNRLHILARQLLHAASGGYSLPHAGDYFLTCLLIELAEQGRPSSPDPKLAELREWIRLHALEKQFTVERIAAYSGYNKQYLTRMFKRNFGSGLLDYVHSVKLEAAKQLLAGSKLYVKEVADRVGFADEKQFAKWFKRHSGVTPTAYREAFTRTRLNNI</sequence>
<proteinExistence type="predicted"/>
<gene>
    <name evidence="5" type="ORF">ACFQMJ_03525</name>
</gene>
<comment type="caution">
    <text evidence="5">The sequence shown here is derived from an EMBL/GenBank/DDBJ whole genome shotgun (WGS) entry which is preliminary data.</text>
</comment>
<keyword evidence="3" id="KW-0804">Transcription</keyword>
<dbReference type="InterPro" id="IPR018062">
    <property type="entry name" value="HTH_AraC-typ_CS"/>
</dbReference>
<dbReference type="InterPro" id="IPR003313">
    <property type="entry name" value="AraC-bd"/>
</dbReference>
<name>A0ABW2F7X9_9BACL</name>
<dbReference type="InterPro" id="IPR018060">
    <property type="entry name" value="HTH_AraC"/>
</dbReference>
<dbReference type="EMBL" id="JBHTAI010000002">
    <property type="protein sequence ID" value="MFC7147597.1"/>
    <property type="molecule type" value="Genomic_DNA"/>
</dbReference>
<dbReference type="SUPFAM" id="SSF46689">
    <property type="entry name" value="Homeodomain-like"/>
    <property type="match status" value="2"/>
</dbReference>
<dbReference type="Gene3D" id="1.10.10.60">
    <property type="entry name" value="Homeodomain-like"/>
    <property type="match status" value="2"/>
</dbReference>
<keyword evidence="1" id="KW-0805">Transcription regulation</keyword>
<evidence type="ECO:0000256" key="1">
    <source>
        <dbReference type="ARBA" id="ARBA00023015"/>
    </source>
</evidence>
<feature type="domain" description="HTH araC/xylS-type" evidence="4">
    <location>
        <begin position="158"/>
        <end position="257"/>
    </location>
</feature>
<dbReference type="PANTHER" id="PTHR43280">
    <property type="entry name" value="ARAC-FAMILY TRANSCRIPTIONAL REGULATOR"/>
    <property type="match status" value="1"/>
</dbReference>
<dbReference type="Pfam" id="PF02311">
    <property type="entry name" value="AraC_binding"/>
    <property type="match status" value="1"/>
</dbReference>
<dbReference type="RefSeq" id="WP_378048378.1">
    <property type="nucleotide sequence ID" value="NZ_JBHMDN010000016.1"/>
</dbReference>
<reference evidence="6" key="1">
    <citation type="journal article" date="2019" name="Int. J. Syst. Evol. Microbiol.">
        <title>The Global Catalogue of Microorganisms (GCM) 10K type strain sequencing project: providing services to taxonomists for standard genome sequencing and annotation.</title>
        <authorList>
            <consortium name="The Broad Institute Genomics Platform"/>
            <consortium name="The Broad Institute Genome Sequencing Center for Infectious Disease"/>
            <person name="Wu L."/>
            <person name="Ma J."/>
        </authorList>
    </citation>
    <scope>NUCLEOTIDE SEQUENCE [LARGE SCALE GENOMIC DNA]</scope>
    <source>
        <strain evidence="6">KCTC 12907</strain>
    </source>
</reference>